<gene>
    <name evidence="2" type="ORF">TL16_g03700</name>
</gene>
<dbReference type="AlphaFoldDB" id="A0A9W7A5R0"/>
<evidence type="ECO:0000313" key="2">
    <source>
        <dbReference type="EMBL" id="GMH63397.1"/>
    </source>
</evidence>
<reference evidence="3" key="1">
    <citation type="journal article" date="2023" name="Commun. Biol.">
        <title>Genome analysis of Parmales, the sister group of diatoms, reveals the evolutionary specialization of diatoms from phago-mixotrophs to photoautotrophs.</title>
        <authorList>
            <person name="Ban H."/>
            <person name="Sato S."/>
            <person name="Yoshikawa S."/>
            <person name="Yamada K."/>
            <person name="Nakamura Y."/>
            <person name="Ichinomiya M."/>
            <person name="Sato N."/>
            <person name="Blanc-Mathieu R."/>
            <person name="Endo H."/>
            <person name="Kuwata A."/>
            <person name="Ogata H."/>
        </authorList>
    </citation>
    <scope>NUCLEOTIDE SEQUENCE [LARGE SCALE GENOMIC DNA]</scope>
</reference>
<accession>A0A9W7A5R0</accession>
<name>A0A9W7A5R0_9STRA</name>
<sequence>MYKDELAGSTLKSPTKTPPTTGLSVAFGRTELHGDVKRRTVDPQSTLSESDLKCLLARDVQLFKVTKDVDGVDSNSWVGDFIGGAGQRKSMESVGAILKERRRAEAEKRSKMWEERGGSEEADV</sequence>
<feature type="region of interest" description="Disordered" evidence="1">
    <location>
        <begin position="101"/>
        <end position="124"/>
    </location>
</feature>
<comment type="caution">
    <text evidence="2">The sequence shown here is derived from an EMBL/GenBank/DDBJ whole genome shotgun (WGS) entry which is preliminary data.</text>
</comment>
<evidence type="ECO:0000256" key="1">
    <source>
        <dbReference type="SAM" id="MobiDB-lite"/>
    </source>
</evidence>
<dbReference type="EMBL" id="BLQM01000099">
    <property type="protein sequence ID" value="GMH63397.1"/>
    <property type="molecule type" value="Genomic_DNA"/>
</dbReference>
<feature type="region of interest" description="Disordered" evidence="1">
    <location>
        <begin position="1"/>
        <end position="25"/>
    </location>
</feature>
<organism evidence="2 3">
    <name type="scientific">Triparma laevis f. inornata</name>
    <dbReference type="NCBI Taxonomy" id="1714386"/>
    <lineage>
        <taxon>Eukaryota</taxon>
        <taxon>Sar</taxon>
        <taxon>Stramenopiles</taxon>
        <taxon>Ochrophyta</taxon>
        <taxon>Bolidophyceae</taxon>
        <taxon>Parmales</taxon>
        <taxon>Triparmaceae</taxon>
        <taxon>Triparma</taxon>
    </lineage>
</organism>
<protein>
    <submittedName>
        <fullName evidence="2">Uncharacterized protein</fullName>
    </submittedName>
</protein>
<feature type="compositionally biased region" description="Low complexity" evidence="1">
    <location>
        <begin position="8"/>
        <end position="24"/>
    </location>
</feature>
<evidence type="ECO:0000313" key="3">
    <source>
        <dbReference type="Proteomes" id="UP001162640"/>
    </source>
</evidence>
<proteinExistence type="predicted"/>
<dbReference type="Proteomes" id="UP001162640">
    <property type="component" value="Unassembled WGS sequence"/>
</dbReference>